<reference evidence="8 9" key="1">
    <citation type="journal article" date="2023" name="Hortic Res">
        <title>Pangenome of water caltrop reveals structural variations and asymmetric subgenome divergence after allopolyploidization.</title>
        <authorList>
            <person name="Zhang X."/>
            <person name="Chen Y."/>
            <person name="Wang L."/>
            <person name="Yuan Y."/>
            <person name="Fang M."/>
            <person name="Shi L."/>
            <person name="Lu R."/>
            <person name="Comes H.P."/>
            <person name="Ma Y."/>
            <person name="Chen Y."/>
            <person name="Huang G."/>
            <person name="Zhou Y."/>
            <person name="Zheng Z."/>
            <person name="Qiu Y."/>
        </authorList>
    </citation>
    <scope>NUCLEOTIDE SEQUENCE [LARGE SCALE GENOMIC DNA]</scope>
    <source>
        <tissue evidence="8">Roots</tissue>
    </source>
</reference>
<dbReference type="PANTHER" id="PTHR31140:SF70">
    <property type="entry name" value="B3 DOMAIN-CONTAINING PROTEIN OS11G0156000"/>
    <property type="match status" value="1"/>
</dbReference>
<feature type="domain" description="TF-B3" evidence="7">
    <location>
        <begin position="83"/>
        <end position="136"/>
    </location>
</feature>
<gene>
    <name evidence="8" type="ORF">SAY87_030031</name>
</gene>
<dbReference type="InterPro" id="IPR003340">
    <property type="entry name" value="B3_DNA-bd"/>
</dbReference>
<evidence type="ECO:0000256" key="1">
    <source>
        <dbReference type="ARBA" id="ARBA00004123"/>
    </source>
</evidence>
<evidence type="ECO:0000256" key="3">
    <source>
        <dbReference type="ARBA" id="ARBA00023125"/>
    </source>
</evidence>
<evidence type="ECO:0000256" key="6">
    <source>
        <dbReference type="SAM" id="MobiDB-lite"/>
    </source>
</evidence>
<dbReference type="Pfam" id="PF02362">
    <property type="entry name" value="B3"/>
    <property type="match status" value="1"/>
</dbReference>
<dbReference type="Gene3D" id="2.40.330.10">
    <property type="entry name" value="DNA-binding pseudobarrel domain"/>
    <property type="match status" value="1"/>
</dbReference>
<keyword evidence="2" id="KW-0805">Transcription regulation</keyword>
<name>A0AAN7K9A0_9MYRT</name>
<evidence type="ECO:0000256" key="5">
    <source>
        <dbReference type="ARBA" id="ARBA00023242"/>
    </source>
</evidence>
<evidence type="ECO:0000256" key="2">
    <source>
        <dbReference type="ARBA" id="ARBA00023015"/>
    </source>
</evidence>
<evidence type="ECO:0000256" key="4">
    <source>
        <dbReference type="ARBA" id="ARBA00023163"/>
    </source>
</evidence>
<feature type="region of interest" description="Disordered" evidence="6">
    <location>
        <begin position="38"/>
        <end position="79"/>
    </location>
</feature>
<accession>A0AAN7K9A0</accession>
<dbReference type="PANTHER" id="PTHR31140">
    <property type="entry name" value="B3 DOMAIN-CONTAINING TRANSCRIPTION FACTOR ABI3"/>
    <property type="match status" value="1"/>
</dbReference>
<dbReference type="Proteomes" id="UP001345219">
    <property type="component" value="Chromosome 23"/>
</dbReference>
<comment type="caution">
    <text evidence="8">The sequence shown here is derived from an EMBL/GenBank/DDBJ whole genome shotgun (WGS) entry which is preliminary data.</text>
</comment>
<comment type="subcellular location">
    <subcellularLocation>
        <location evidence="1">Nucleus</location>
    </subcellularLocation>
</comment>
<dbReference type="GO" id="GO:0003677">
    <property type="term" value="F:DNA binding"/>
    <property type="evidence" value="ECO:0007669"/>
    <property type="project" value="UniProtKB-KW"/>
</dbReference>
<organism evidence="8 9">
    <name type="scientific">Trapa incisa</name>
    <dbReference type="NCBI Taxonomy" id="236973"/>
    <lineage>
        <taxon>Eukaryota</taxon>
        <taxon>Viridiplantae</taxon>
        <taxon>Streptophyta</taxon>
        <taxon>Embryophyta</taxon>
        <taxon>Tracheophyta</taxon>
        <taxon>Spermatophyta</taxon>
        <taxon>Magnoliopsida</taxon>
        <taxon>eudicotyledons</taxon>
        <taxon>Gunneridae</taxon>
        <taxon>Pentapetalae</taxon>
        <taxon>rosids</taxon>
        <taxon>malvids</taxon>
        <taxon>Myrtales</taxon>
        <taxon>Lythraceae</taxon>
        <taxon>Trapa</taxon>
    </lineage>
</organism>
<keyword evidence="4" id="KW-0804">Transcription</keyword>
<sequence length="138" mass="15743">MSMNHFSQELWWRPSSQHHMPLSAVYLHHGRPHGLNFNRCGDDDHGGSSEMEEKVADGRMSNAADYAAGEQEVPEETEKEALFEKALTPSDVGKLNRLVIPKQHAEKYFPLGGDSSEKGLILSFEDESGKCWRFRWRQ</sequence>
<keyword evidence="3" id="KW-0238">DNA-binding</keyword>
<proteinExistence type="predicted"/>
<dbReference type="SUPFAM" id="SSF101936">
    <property type="entry name" value="DNA-binding pseudobarrel domain"/>
    <property type="match status" value="1"/>
</dbReference>
<evidence type="ECO:0000313" key="9">
    <source>
        <dbReference type="Proteomes" id="UP001345219"/>
    </source>
</evidence>
<dbReference type="EMBL" id="JAXIOK010000009">
    <property type="protein sequence ID" value="KAK4762147.1"/>
    <property type="molecule type" value="Genomic_DNA"/>
</dbReference>
<feature type="compositionally biased region" description="Basic and acidic residues" evidence="6">
    <location>
        <begin position="40"/>
        <end position="57"/>
    </location>
</feature>
<protein>
    <recommendedName>
        <fullName evidence="7">TF-B3 domain-containing protein</fullName>
    </recommendedName>
</protein>
<keyword evidence="5" id="KW-0539">Nucleus</keyword>
<dbReference type="CDD" id="cd10017">
    <property type="entry name" value="B3_DNA"/>
    <property type="match status" value="1"/>
</dbReference>
<dbReference type="GO" id="GO:0005634">
    <property type="term" value="C:nucleus"/>
    <property type="evidence" value="ECO:0007669"/>
    <property type="project" value="UniProtKB-SubCell"/>
</dbReference>
<evidence type="ECO:0000259" key="7">
    <source>
        <dbReference type="Pfam" id="PF02362"/>
    </source>
</evidence>
<keyword evidence="9" id="KW-1185">Reference proteome</keyword>
<evidence type="ECO:0000313" key="8">
    <source>
        <dbReference type="EMBL" id="KAK4762147.1"/>
    </source>
</evidence>
<dbReference type="InterPro" id="IPR044800">
    <property type="entry name" value="LEC2-like"/>
</dbReference>
<dbReference type="AlphaFoldDB" id="A0AAN7K9A0"/>
<dbReference type="InterPro" id="IPR015300">
    <property type="entry name" value="DNA-bd_pseudobarrel_sf"/>
</dbReference>
<dbReference type="GO" id="GO:0003700">
    <property type="term" value="F:DNA-binding transcription factor activity"/>
    <property type="evidence" value="ECO:0007669"/>
    <property type="project" value="InterPro"/>
</dbReference>